<evidence type="ECO:0000313" key="2">
    <source>
        <dbReference type="EMBL" id="GJE84649.1"/>
    </source>
</evidence>
<dbReference type="EMBL" id="BPQB01000001">
    <property type="protein sequence ID" value="GJE84649.1"/>
    <property type="molecule type" value="Genomic_DNA"/>
</dbReference>
<evidence type="ECO:0000313" key="3">
    <source>
        <dbReference type="Proteomes" id="UP000703269"/>
    </source>
</evidence>
<accession>A0A9P3FYT9</accession>
<feature type="region of interest" description="Disordered" evidence="1">
    <location>
        <begin position="1"/>
        <end position="70"/>
    </location>
</feature>
<feature type="compositionally biased region" description="Polar residues" evidence="1">
    <location>
        <begin position="36"/>
        <end position="49"/>
    </location>
</feature>
<protein>
    <submittedName>
        <fullName evidence="2">Uncharacterized protein</fullName>
    </submittedName>
</protein>
<evidence type="ECO:0000256" key="1">
    <source>
        <dbReference type="SAM" id="MobiDB-lite"/>
    </source>
</evidence>
<sequence length="140" mass="15107">MGEHGATVGREGLRRTFDGPQTPRGGSSAPICTQVLPRTNPNAKASIANSEIFDREQMRNPAASASHRGAGAEIGRSLLRKPVHWTGRPWSSPSLMRCVHDDLTWTTDRASTHAAASHSTIPYCIVTSIGIQSHKVMPNI</sequence>
<reference evidence="2 3" key="1">
    <citation type="submission" date="2021-08" db="EMBL/GenBank/DDBJ databases">
        <title>Draft Genome Sequence of Phanerochaete sordida strain YK-624.</title>
        <authorList>
            <person name="Mori T."/>
            <person name="Dohra H."/>
            <person name="Suzuki T."/>
            <person name="Kawagishi H."/>
            <person name="Hirai H."/>
        </authorList>
    </citation>
    <scope>NUCLEOTIDE SEQUENCE [LARGE SCALE GENOMIC DNA]</scope>
    <source>
        <strain evidence="2 3">YK-624</strain>
    </source>
</reference>
<comment type="caution">
    <text evidence="2">The sequence shown here is derived from an EMBL/GenBank/DDBJ whole genome shotgun (WGS) entry which is preliminary data.</text>
</comment>
<dbReference type="AlphaFoldDB" id="A0A9P3FYT9"/>
<proteinExistence type="predicted"/>
<gene>
    <name evidence="2" type="ORF">PsYK624_007250</name>
</gene>
<dbReference type="Proteomes" id="UP000703269">
    <property type="component" value="Unassembled WGS sequence"/>
</dbReference>
<organism evidence="2 3">
    <name type="scientific">Phanerochaete sordida</name>
    <dbReference type="NCBI Taxonomy" id="48140"/>
    <lineage>
        <taxon>Eukaryota</taxon>
        <taxon>Fungi</taxon>
        <taxon>Dikarya</taxon>
        <taxon>Basidiomycota</taxon>
        <taxon>Agaricomycotina</taxon>
        <taxon>Agaricomycetes</taxon>
        <taxon>Polyporales</taxon>
        <taxon>Phanerochaetaceae</taxon>
        <taxon>Phanerochaete</taxon>
    </lineage>
</organism>
<name>A0A9P3FYT9_9APHY</name>
<keyword evidence="3" id="KW-1185">Reference proteome</keyword>